<proteinExistence type="predicted"/>
<feature type="non-terminal residue" evidence="1">
    <location>
        <position position="1"/>
    </location>
</feature>
<evidence type="ECO:0000313" key="1">
    <source>
        <dbReference type="EMBL" id="KDO56706.1"/>
    </source>
</evidence>
<sequence length="51" mass="5561">FSGKNHVVAKRLVANDSISTSVHSTCRVSHARLVHMNRGPQLLTIFFGSPS</sequence>
<organism evidence="1 2">
    <name type="scientific">Citrus sinensis</name>
    <name type="common">Sweet orange</name>
    <name type="synonym">Citrus aurantium var. sinensis</name>
    <dbReference type="NCBI Taxonomy" id="2711"/>
    <lineage>
        <taxon>Eukaryota</taxon>
        <taxon>Viridiplantae</taxon>
        <taxon>Streptophyta</taxon>
        <taxon>Embryophyta</taxon>
        <taxon>Tracheophyta</taxon>
        <taxon>Spermatophyta</taxon>
        <taxon>Magnoliopsida</taxon>
        <taxon>eudicotyledons</taxon>
        <taxon>Gunneridae</taxon>
        <taxon>Pentapetalae</taxon>
        <taxon>rosids</taxon>
        <taxon>malvids</taxon>
        <taxon>Sapindales</taxon>
        <taxon>Rutaceae</taxon>
        <taxon>Aurantioideae</taxon>
        <taxon>Citrus</taxon>
    </lineage>
</organism>
<dbReference type="AlphaFoldDB" id="A0A067F0L6"/>
<name>A0A067F0L6_CITSI</name>
<evidence type="ECO:0000313" key="2">
    <source>
        <dbReference type="Proteomes" id="UP000027120"/>
    </source>
</evidence>
<gene>
    <name evidence="1" type="ORF">CISIN_1g0424492mg</name>
</gene>
<accession>A0A067F0L6</accession>
<reference evidence="1 2" key="1">
    <citation type="submission" date="2014-04" db="EMBL/GenBank/DDBJ databases">
        <authorList>
            <consortium name="International Citrus Genome Consortium"/>
            <person name="Gmitter F."/>
            <person name="Chen C."/>
            <person name="Farmerie W."/>
            <person name="Harkins T."/>
            <person name="Desany B."/>
            <person name="Mohiuddin M."/>
            <person name="Kodira C."/>
            <person name="Borodovsky M."/>
            <person name="Lomsadze A."/>
            <person name="Burns P."/>
            <person name="Jenkins J."/>
            <person name="Prochnik S."/>
            <person name="Shu S."/>
            <person name="Chapman J."/>
            <person name="Pitluck S."/>
            <person name="Schmutz J."/>
            <person name="Rokhsar D."/>
        </authorList>
    </citation>
    <scope>NUCLEOTIDE SEQUENCE</scope>
</reference>
<dbReference type="Proteomes" id="UP000027120">
    <property type="component" value="Unassembled WGS sequence"/>
</dbReference>
<keyword evidence="2" id="KW-1185">Reference proteome</keyword>
<dbReference type="EMBL" id="KK784970">
    <property type="protein sequence ID" value="KDO56706.1"/>
    <property type="molecule type" value="Genomic_DNA"/>
</dbReference>
<protein>
    <submittedName>
        <fullName evidence="1">Uncharacterized protein</fullName>
    </submittedName>
</protein>